<dbReference type="PANTHER" id="PTHR30269">
    <property type="entry name" value="TRANSMEMBRANE PROTEIN YFCA"/>
    <property type="match status" value="1"/>
</dbReference>
<dbReference type="HOGENOM" id="CLU_045498_2_2_6"/>
<dbReference type="KEGG" id="sdn:Sden_2430"/>
<dbReference type="Proteomes" id="UP000001982">
    <property type="component" value="Chromosome"/>
</dbReference>
<feature type="transmembrane region" description="Helical" evidence="8">
    <location>
        <begin position="176"/>
        <end position="198"/>
    </location>
</feature>
<keyword evidence="7 8" id="KW-0472">Membrane</keyword>
<dbReference type="eggNOG" id="COG0730">
    <property type="taxonomic scope" value="Bacteria"/>
</dbReference>
<dbReference type="STRING" id="318161.Sden_2430"/>
<keyword evidence="5 8" id="KW-0812">Transmembrane</keyword>
<evidence type="ECO:0000313" key="9">
    <source>
        <dbReference type="EMBL" id="ABE55710.1"/>
    </source>
</evidence>
<proteinExistence type="inferred from homology"/>
<dbReference type="InterPro" id="IPR052017">
    <property type="entry name" value="TSUP"/>
</dbReference>
<evidence type="ECO:0000256" key="6">
    <source>
        <dbReference type="ARBA" id="ARBA00022989"/>
    </source>
</evidence>
<feature type="transmembrane region" description="Helical" evidence="8">
    <location>
        <begin position="234"/>
        <end position="255"/>
    </location>
</feature>
<dbReference type="Pfam" id="PF01925">
    <property type="entry name" value="TauE"/>
    <property type="match status" value="1"/>
</dbReference>
<keyword evidence="3" id="KW-0813">Transport</keyword>
<comment type="subcellular location">
    <subcellularLocation>
        <location evidence="1 8">Cell membrane</location>
        <topology evidence="1 8">Multi-pass membrane protein</topology>
    </subcellularLocation>
</comment>
<evidence type="ECO:0000256" key="4">
    <source>
        <dbReference type="ARBA" id="ARBA00022475"/>
    </source>
</evidence>
<evidence type="ECO:0000313" key="10">
    <source>
        <dbReference type="Proteomes" id="UP000001982"/>
    </source>
</evidence>
<reference evidence="9 10" key="1">
    <citation type="submission" date="2006-03" db="EMBL/GenBank/DDBJ databases">
        <title>Complete sequence of Shewanella denitrificans OS217.</title>
        <authorList>
            <consortium name="US DOE Joint Genome Institute"/>
            <person name="Copeland A."/>
            <person name="Lucas S."/>
            <person name="Lapidus A."/>
            <person name="Barry K."/>
            <person name="Detter J.C."/>
            <person name="Glavina del Rio T."/>
            <person name="Hammon N."/>
            <person name="Israni S."/>
            <person name="Dalin E."/>
            <person name="Tice H."/>
            <person name="Pitluck S."/>
            <person name="Brettin T."/>
            <person name="Bruce D."/>
            <person name="Han C."/>
            <person name="Tapia R."/>
            <person name="Gilna P."/>
            <person name="Kiss H."/>
            <person name="Schmutz J."/>
            <person name="Larimer F."/>
            <person name="Land M."/>
            <person name="Hauser L."/>
            <person name="Kyrpides N."/>
            <person name="Lykidis A."/>
            <person name="Richardson P."/>
        </authorList>
    </citation>
    <scope>NUCLEOTIDE SEQUENCE [LARGE SCALE GENOMIC DNA]</scope>
    <source>
        <strain evidence="10">OS217 / ATCC BAA-1090 / DSM 15013</strain>
    </source>
</reference>
<accession>Q12LG6</accession>
<evidence type="ECO:0000256" key="1">
    <source>
        <dbReference type="ARBA" id="ARBA00004651"/>
    </source>
</evidence>
<dbReference type="InterPro" id="IPR002781">
    <property type="entry name" value="TM_pro_TauE-like"/>
</dbReference>
<dbReference type="OrthoDB" id="554695at2"/>
<evidence type="ECO:0000256" key="2">
    <source>
        <dbReference type="ARBA" id="ARBA00009142"/>
    </source>
</evidence>
<feature type="transmembrane region" description="Helical" evidence="8">
    <location>
        <begin position="77"/>
        <end position="100"/>
    </location>
</feature>
<protein>
    <recommendedName>
        <fullName evidence="8">Probable membrane transporter protein</fullName>
    </recommendedName>
</protein>
<evidence type="ECO:0000256" key="5">
    <source>
        <dbReference type="ARBA" id="ARBA00022692"/>
    </source>
</evidence>
<dbReference type="PANTHER" id="PTHR30269:SF25">
    <property type="entry name" value="MEMBRANE TRANSPORTER PROTEIN-RELATED"/>
    <property type="match status" value="1"/>
</dbReference>
<evidence type="ECO:0000256" key="8">
    <source>
        <dbReference type="RuleBase" id="RU363041"/>
    </source>
</evidence>
<organism evidence="9 10">
    <name type="scientific">Shewanella denitrificans (strain OS217 / ATCC BAA-1090 / DSM 15013)</name>
    <dbReference type="NCBI Taxonomy" id="318161"/>
    <lineage>
        <taxon>Bacteria</taxon>
        <taxon>Pseudomonadati</taxon>
        <taxon>Pseudomonadota</taxon>
        <taxon>Gammaproteobacteria</taxon>
        <taxon>Alteromonadales</taxon>
        <taxon>Shewanellaceae</taxon>
        <taxon>Shewanella</taxon>
    </lineage>
</organism>
<sequence length="256" mass="27236">MELLLEPSHWAMLALVGLFAGFIDAVVGGGGLLSIPALLTIGMPPHIALGTNKLAACFGSFTASLTYYKQQLFVPSFWYHSLGATFIGAIIGTLAVFLVDSQWLEKILPILIIGIALYTLVSPKVMDASQQAPKMPSSAAKQWTQGLGLGAYDGFAGPGIGAFWTLSSIKLHKLPLLNSCGLARAMTSISNATALILFAALGQVHWLLGLWIGICMMVGAYIGAHSAIRFGVPFIKPLFIIMVLAMGANLTWTAWQ</sequence>
<keyword evidence="10" id="KW-1185">Reference proteome</keyword>
<feature type="transmembrane region" description="Helical" evidence="8">
    <location>
        <begin position="12"/>
        <end position="35"/>
    </location>
</feature>
<comment type="similarity">
    <text evidence="2 8">Belongs to the 4-toluene sulfonate uptake permease (TSUP) (TC 2.A.102) family.</text>
</comment>
<dbReference type="EMBL" id="CP000302">
    <property type="protein sequence ID" value="ABE55710.1"/>
    <property type="molecule type" value="Genomic_DNA"/>
</dbReference>
<name>Q12LG6_SHEDO</name>
<feature type="transmembrane region" description="Helical" evidence="8">
    <location>
        <begin position="204"/>
        <end position="222"/>
    </location>
</feature>
<keyword evidence="6 8" id="KW-1133">Transmembrane helix</keyword>
<feature type="transmembrane region" description="Helical" evidence="8">
    <location>
        <begin position="146"/>
        <end position="164"/>
    </location>
</feature>
<dbReference type="GO" id="GO:0005886">
    <property type="term" value="C:plasma membrane"/>
    <property type="evidence" value="ECO:0007669"/>
    <property type="project" value="UniProtKB-SubCell"/>
</dbReference>
<evidence type="ECO:0000256" key="3">
    <source>
        <dbReference type="ARBA" id="ARBA00022448"/>
    </source>
</evidence>
<keyword evidence="4 8" id="KW-1003">Cell membrane</keyword>
<feature type="transmembrane region" description="Helical" evidence="8">
    <location>
        <begin position="107"/>
        <end position="126"/>
    </location>
</feature>
<evidence type="ECO:0000256" key="7">
    <source>
        <dbReference type="ARBA" id="ARBA00023136"/>
    </source>
</evidence>
<dbReference type="AlphaFoldDB" id="Q12LG6"/>
<dbReference type="RefSeq" id="WP_011496861.1">
    <property type="nucleotide sequence ID" value="NC_007954.1"/>
</dbReference>
<gene>
    <name evidence="9" type="ordered locus">Sden_2430</name>
</gene>